<dbReference type="InterPro" id="IPR006664">
    <property type="entry name" value="OMP_bac"/>
</dbReference>
<dbReference type="PROSITE" id="PS51123">
    <property type="entry name" value="OMPA_2"/>
    <property type="match status" value="1"/>
</dbReference>
<dbReference type="CDD" id="cd07185">
    <property type="entry name" value="OmpA_C-like"/>
    <property type="match status" value="1"/>
</dbReference>
<comment type="caution">
    <text evidence="6">The sequence shown here is derived from an EMBL/GenBank/DDBJ whole genome shotgun (WGS) entry which is preliminary data.</text>
</comment>
<dbReference type="Gene3D" id="2.60.40.10">
    <property type="entry name" value="Immunoglobulins"/>
    <property type="match status" value="1"/>
</dbReference>
<keyword evidence="7" id="KW-1185">Reference proteome</keyword>
<dbReference type="InterPro" id="IPR001434">
    <property type="entry name" value="OmcB-like_DUF11"/>
</dbReference>
<dbReference type="InterPro" id="IPR006665">
    <property type="entry name" value="OmpA-like"/>
</dbReference>
<evidence type="ECO:0000256" key="4">
    <source>
        <dbReference type="SAM" id="MobiDB-lite"/>
    </source>
</evidence>
<dbReference type="Pfam" id="PF00691">
    <property type="entry name" value="OmpA"/>
    <property type="match status" value="1"/>
</dbReference>
<organism evidence="6 7">
    <name type="scientific">Luteimonas aestuarii</name>
    <dbReference type="NCBI Taxonomy" id="453837"/>
    <lineage>
        <taxon>Bacteria</taxon>
        <taxon>Pseudomonadati</taxon>
        <taxon>Pseudomonadota</taxon>
        <taxon>Gammaproteobacteria</taxon>
        <taxon>Lysobacterales</taxon>
        <taxon>Lysobacteraceae</taxon>
        <taxon>Luteimonas</taxon>
    </lineage>
</organism>
<sequence length="864" mass="88965">TVDADATGTLRNVVTASTPPGGTDPEPECTACETEHPVVPASIAVAKSSDPGSGAEVRAGDVIAYTLTVTIENSATVELLTLDDTPGQGLTFGAVTSAGAFTCAGALTCTLPAGTLPGTYALTYTATVDPDASDIVSNVVVASGGTGVGGAPPVCASCSTQHPLLDPRVVIAKSAAPGEDQEVRVGDIIEYTLAATVENSVTRAEVRLVDTLGPGLALGGLPAGCSAQGAGIVCVLPTGTVPGLYTFVYTATVTADASGRVWNTVVGESDGAEVACTVCETSHPLSDSADLRIVKAAGVRNVAVGDLVRYTLTVQNVGTVNVSDATIVDAPPAGFTYVEGSMAVADRDGAFTLEGRHPLRIGGIDIDAGGQATIVYLLRVGAGVRAGLHVNEAVAVDGAGNAISNIATAQVTLDDDPLLDDSLIFGTVFDDRDGDGWQDRADLSGVRIQGGFLPGTYVAGSTTIDRGVGPQSVPDASAPLLHGIEVGAITARQSEGDPVEAHRVIVRQRLRSADFTDDFVLTSAQGITVRMDAAGNTRIERSGDAAKGLTAAEPVVEREVSAVDGGYEVAYVISNAGIDERGIPGVRIASVEGLLIETDQYGRFHLADVHGGDWGRGRNFLLKVDPATLPQGTVFTTENPRVRRVTPGIPVRFDFGVQLPVQVLPGGERRLELELGEVIFAPGSAEVREPWLPAIRRMAERVDAYRGGEVVIVADGSSEALAFARAAAVRDVLQGMVGAEARDAVSVVLRTEVNDPHSVVAGVDAAGALLGTVLFDTDSSSIRPEFGPLLDAVAKRLEALGGGVVAIVGHTDVRASHAYNTALGLRRATSVQQALAQRLSPEVRARVRVESSSDPTAPVGTERR</sequence>
<gene>
    <name evidence="6" type="ORF">E2F46_13825</name>
</gene>
<feature type="domain" description="OmpA-like" evidence="5">
    <location>
        <begin position="762"/>
        <end position="864"/>
    </location>
</feature>
<dbReference type="NCBIfam" id="TIGR01451">
    <property type="entry name" value="B_ant_repeat"/>
    <property type="match status" value="1"/>
</dbReference>
<evidence type="ECO:0000256" key="1">
    <source>
        <dbReference type="ARBA" id="ARBA00004370"/>
    </source>
</evidence>
<dbReference type="InterPro" id="IPR051172">
    <property type="entry name" value="Chlamydia_OmcB"/>
</dbReference>
<dbReference type="Pfam" id="PF01345">
    <property type="entry name" value="DUF11"/>
    <property type="match status" value="1"/>
</dbReference>
<feature type="compositionally biased region" description="Polar residues" evidence="4">
    <location>
        <begin position="9"/>
        <end position="20"/>
    </location>
</feature>
<dbReference type="AlphaFoldDB" id="A0A4R5TNU0"/>
<evidence type="ECO:0000259" key="5">
    <source>
        <dbReference type="PROSITE" id="PS51123"/>
    </source>
</evidence>
<dbReference type="RefSeq" id="WP_133323077.1">
    <property type="nucleotide sequence ID" value="NZ_SMTF01000014.1"/>
</dbReference>
<proteinExistence type="predicted"/>
<dbReference type="Gene3D" id="2.60.40.740">
    <property type="match status" value="1"/>
</dbReference>
<feature type="region of interest" description="Disordered" evidence="4">
    <location>
        <begin position="1"/>
        <end position="26"/>
    </location>
</feature>
<dbReference type="InterPro" id="IPR036737">
    <property type="entry name" value="OmpA-like_sf"/>
</dbReference>
<dbReference type="OrthoDB" id="28717at2"/>
<evidence type="ECO:0000256" key="2">
    <source>
        <dbReference type="ARBA" id="ARBA00023136"/>
    </source>
</evidence>
<reference evidence="6 7" key="1">
    <citation type="submission" date="2019-03" db="EMBL/GenBank/DDBJ databases">
        <title>Luteimonas zhaokaii sp.nov., isolated from the rectal contents of Plateau pika in Yushu, Qinghai Province, China.</title>
        <authorList>
            <person name="Zhang G."/>
        </authorList>
    </citation>
    <scope>NUCLEOTIDE SEQUENCE [LARGE SCALE GENOMIC DNA]</scope>
    <source>
        <strain evidence="6 7">B9</strain>
    </source>
</reference>
<accession>A0A4R5TNU0</accession>
<evidence type="ECO:0000256" key="3">
    <source>
        <dbReference type="PROSITE-ProRule" id="PRU00473"/>
    </source>
</evidence>
<evidence type="ECO:0000313" key="6">
    <source>
        <dbReference type="EMBL" id="TDK22266.1"/>
    </source>
</evidence>
<dbReference type="PRINTS" id="PR01021">
    <property type="entry name" value="OMPADOMAIN"/>
</dbReference>
<feature type="non-terminal residue" evidence="6">
    <location>
        <position position="1"/>
    </location>
</feature>
<dbReference type="PANTHER" id="PTHR34819:SF3">
    <property type="entry name" value="CELL SURFACE PROTEIN"/>
    <property type="match status" value="1"/>
</dbReference>
<dbReference type="InterPro" id="IPR013783">
    <property type="entry name" value="Ig-like_fold"/>
</dbReference>
<dbReference type="GO" id="GO:0016020">
    <property type="term" value="C:membrane"/>
    <property type="evidence" value="ECO:0007669"/>
    <property type="project" value="UniProtKB-SubCell"/>
</dbReference>
<dbReference type="SUPFAM" id="SSF103088">
    <property type="entry name" value="OmpA-like"/>
    <property type="match status" value="1"/>
</dbReference>
<dbReference type="PANTHER" id="PTHR34819">
    <property type="entry name" value="LARGE CYSTEINE-RICH PERIPLASMIC PROTEIN OMCB"/>
    <property type="match status" value="1"/>
</dbReference>
<evidence type="ECO:0000313" key="7">
    <source>
        <dbReference type="Proteomes" id="UP000294796"/>
    </source>
</evidence>
<name>A0A4R5TNU0_9GAMM</name>
<comment type="subcellular location">
    <subcellularLocation>
        <location evidence="1">Membrane</location>
    </subcellularLocation>
</comment>
<keyword evidence="2 3" id="KW-0472">Membrane</keyword>
<dbReference type="Proteomes" id="UP000294796">
    <property type="component" value="Unassembled WGS sequence"/>
</dbReference>
<dbReference type="Gene3D" id="3.30.1330.60">
    <property type="entry name" value="OmpA-like domain"/>
    <property type="match status" value="1"/>
</dbReference>
<dbReference type="InterPro" id="IPR047589">
    <property type="entry name" value="DUF11_rpt"/>
</dbReference>
<protein>
    <submittedName>
        <fullName evidence="6">DUF11 domain-containing protein</fullName>
    </submittedName>
</protein>
<dbReference type="EMBL" id="SMTF01000014">
    <property type="protein sequence ID" value="TDK22266.1"/>
    <property type="molecule type" value="Genomic_DNA"/>
</dbReference>